<feature type="domain" description="Major facilitator superfamily (MFS) profile" evidence="7">
    <location>
        <begin position="34"/>
        <end position="446"/>
    </location>
</feature>
<dbReference type="InterPro" id="IPR036259">
    <property type="entry name" value="MFS_trans_sf"/>
</dbReference>
<dbReference type="InterPro" id="IPR005829">
    <property type="entry name" value="Sugar_transporter_CS"/>
</dbReference>
<feature type="transmembrane region" description="Helical" evidence="6">
    <location>
        <begin position="187"/>
        <end position="207"/>
    </location>
</feature>
<keyword evidence="4 6" id="KW-0472">Membrane</keyword>
<keyword evidence="2 6" id="KW-0812">Transmembrane</keyword>
<dbReference type="PANTHER" id="PTHR23508:SF10">
    <property type="entry name" value="CARBOXYLIC ACID TRANSPORTER PROTEIN HOMOLOG"/>
    <property type="match status" value="1"/>
</dbReference>
<accession>A0AAX3Y6L2</accession>
<reference evidence="8" key="1">
    <citation type="submission" date="2023-07" db="EMBL/GenBank/DDBJ databases">
        <title>Genomic analysis of Rhodococcus opacus VOC-14 with glycol ethers degradation activity.</title>
        <authorList>
            <person name="Narkevich D.A."/>
            <person name="Hlushen A.M."/>
            <person name="Akhremchuk A.E."/>
            <person name="Sikolenko M.A."/>
            <person name="Valentovich L.N."/>
        </authorList>
    </citation>
    <scope>NUCLEOTIDE SEQUENCE</scope>
    <source>
        <strain evidence="8">VOC-14</strain>
    </source>
</reference>
<protein>
    <submittedName>
        <fullName evidence="8">MFS transporter</fullName>
    </submittedName>
</protein>
<evidence type="ECO:0000259" key="7">
    <source>
        <dbReference type="PROSITE" id="PS50850"/>
    </source>
</evidence>
<dbReference type="CDD" id="cd17316">
    <property type="entry name" value="MFS_SV2_like"/>
    <property type="match status" value="1"/>
</dbReference>
<dbReference type="PROSITE" id="PS50850">
    <property type="entry name" value="MFS"/>
    <property type="match status" value="1"/>
</dbReference>
<evidence type="ECO:0000313" key="9">
    <source>
        <dbReference type="Proteomes" id="UP001231166"/>
    </source>
</evidence>
<dbReference type="Proteomes" id="UP001231166">
    <property type="component" value="Chromosome"/>
</dbReference>
<dbReference type="AlphaFoldDB" id="A0AAX3Y6L2"/>
<feature type="transmembrane region" description="Helical" evidence="6">
    <location>
        <begin position="99"/>
        <end position="120"/>
    </location>
</feature>
<feature type="transmembrane region" description="Helical" evidence="6">
    <location>
        <begin position="333"/>
        <end position="351"/>
    </location>
</feature>
<feature type="transmembrane region" description="Helical" evidence="6">
    <location>
        <begin position="265"/>
        <end position="286"/>
    </location>
</feature>
<evidence type="ECO:0000256" key="3">
    <source>
        <dbReference type="ARBA" id="ARBA00022989"/>
    </source>
</evidence>
<evidence type="ECO:0000256" key="4">
    <source>
        <dbReference type="ARBA" id="ARBA00023136"/>
    </source>
</evidence>
<dbReference type="GO" id="GO:0005886">
    <property type="term" value="C:plasma membrane"/>
    <property type="evidence" value="ECO:0007669"/>
    <property type="project" value="UniProtKB-SubCell"/>
</dbReference>
<name>A0AAX3Y6L2_RHOOP</name>
<evidence type="ECO:0000256" key="6">
    <source>
        <dbReference type="SAM" id="Phobius"/>
    </source>
</evidence>
<feature type="transmembrane region" description="Helical" evidence="6">
    <location>
        <begin position="71"/>
        <end position="92"/>
    </location>
</feature>
<feature type="transmembrane region" description="Helical" evidence="6">
    <location>
        <begin position="306"/>
        <end position="326"/>
    </location>
</feature>
<dbReference type="InterPro" id="IPR011701">
    <property type="entry name" value="MFS"/>
</dbReference>
<gene>
    <name evidence="8" type="ORF">Q5707_22625</name>
</gene>
<dbReference type="GO" id="GO:0046943">
    <property type="term" value="F:carboxylic acid transmembrane transporter activity"/>
    <property type="evidence" value="ECO:0007669"/>
    <property type="project" value="TreeGrafter"/>
</dbReference>
<evidence type="ECO:0000313" key="8">
    <source>
        <dbReference type="EMBL" id="WLF44726.1"/>
    </source>
</evidence>
<feature type="transmembrane region" description="Helical" evidence="6">
    <location>
        <begin position="418"/>
        <end position="441"/>
    </location>
</feature>
<dbReference type="SUPFAM" id="SSF103473">
    <property type="entry name" value="MFS general substrate transporter"/>
    <property type="match status" value="1"/>
</dbReference>
<comment type="subcellular location">
    <subcellularLocation>
        <location evidence="1">Cell membrane</location>
        <topology evidence="1">Multi-pass membrane protein</topology>
    </subcellularLocation>
</comment>
<dbReference type="PROSITE" id="PS00216">
    <property type="entry name" value="SUGAR_TRANSPORT_1"/>
    <property type="match status" value="1"/>
</dbReference>
<dbReference type="EMBL" id="CP130953">
    <property type="protein sequence ID" value="WLF44726.1"/>
    <property type="molecule type" value="Genomic_DNA"/>
</dbReference>
<evidence type="ECO:0000256" key="2">
    <source>
        <dbReference type="ARBA" id="ARBA00022692"/>
    </source>
</evidence>
<feature type="transmembrane region" description="Helical" evidence="6">
    <location>
        <begin position="158"/>
        <end position="181"/>
    </location>
</feature>
<feature type="transmembrane region" description="Helical" evidence="6">
    <location>
        <begin position="126"/>
        <end position="146"/>
    </location>
</feature>
<feature type="transmembrane region" description="Helical" evidence="6">
    <location>
        <begin position="392"/>
        <end position="412"/>
    </location>
</feature>
<feature type="transmembrane region" description="Helical" evidence="6">
    <location>
        <begin position="357"/>
        <end position="380"/>
    </location>
</feature>
<evidence type="ECO:0000256" key="5">
    <source>
        <dbReference type="SAM" id="MobiDB-lite"/>
    </source>
</evidence>
<evidence type="ECO:0000256" key="1">
    <source>
        <dbReference type="ARBA" id="ARBA00004651"/>
    </source>
</evidence>
<feature type="compositionally biased region" description="Basic and acidic residues" evidence="5">
    <location>
        <begin position="470"/>
        <end position="479"/>
    </location>
</feature>
<dbReference type="PANTHER" id="PTHR23508">
    <property type="entry name" value="CARBOXYLIC ACID TRANSPORTER PROTEIN HOMOLOG"/>
    <property type="match status" value="1"/>
</dbReference>
<dbReference type="InterPro" id="IPR020846">
    <property type="entry name" value="MFS_dom"/>
</dbReference>
<dbReference type="Gene3D" id="1.20.1250.20">
    <property type="entry name" value="MFS general substrate transporter like domains"/>
    <property type="match status" value="1"/>
</dbReference>
<dbReference type="Pfam" id="PF07690">
    <property type="entry name" value="MFS_1"/>
    <property type="match status" value="1"/>
</dbReference>
<feature type="region of interest" description="Disordered" evidence="5">
    <location>
        <begin position="456"/>
        <end position="479"/>
    </location>
</feature>
<keyword evidence="3 6" id="KW-1133">Transmembrane helix</keyword>
<sequence>MASTADSATSRVAEPSLAARMSRLPSATPTQRRWLVLLGALMLFDQADLNAFAYAAPAVRAQWDLSVGDIGILTSASFFGMFVGSTAGGWLADRYGRKWTIIGATFWYSAFSLACAFAVGMVDLTIYRVLTGAGLQAMVAVLLAYVAEMFPRHLRGRIQALTLAVGLAGIPLMAWFSRFVIPTGPSAWRWIFVLGAGGVVIGIVSIWKLPESVRWQEANGRGVSAAPIVEKLEREALSLFGALPEPEEEGPIVKARTSELFGRAYIRRTLVAAVMLTFLAVGFYGFNSWLPTLLVDHGLSASQSLTYTSILSLAAVPGALFAWLFIDRWERRRMLWIIESIVAVLMLVFGFTNSAVVLVASGLLITLLLQTGTAFVFTYLPEIFPTRLRGTGTGFVNGIGRIAGFGSGFLIAGVYAGLGYAAVFIVTAGAMALMGMTVGVFGERTTNRSLEQIATTTDPTEDVQARKAAGRTDEAVSPA</sequence>
<proteinExistence type="predicted"/>
<dbReference type="RefSeq" id="WP_120660851.1">
    <property type="nucleotide sequence ID" value="NZ_CP082160.1"/>
</dbReference>
<organism evidence="8 9">
    <name type="scientific">Rhodococcus opacus</name>
    <name type="common">Nocardia opaca</name>
    <dbReference type="NCBI Taxonomy" id="37919"/>
    <lineage>
        <taxon>Bacteria</taxon>
        <taxon>Bacillati</taxon>
        <taxon>Actinomycetota</taxon>
        <taxon>Actinomycetes</taxon>
        <taxon>Mycobacteriales</taxon>
        <taxon>Nocardiaceae</taxon>
        <taxon>Rhodococcus</taxon>
    </lineage>
</organism>